<organism evidence="1 2">
    <name type="scientific">Mytilus coruscus</name>
    <name type="common">Sea mussel</name>
    <dbReference type="NCBI Taxonomy" id="42192"/>
    <lineage>
        <taxon>Eukaryota</taxon>
        <taxon>Metazoa</taxon>
        <taxon>Spiralia</taxon>
        <taxon>Lophotrochozoa</taxon>
        <taxon>Mollusca</taxon>
        <taxon>Bivalvia</taxon>
        <taxon>Autobranchia</taxon>
        <taxon>Pteriomorphia</taxon>
        <taxon>Mytilida</taxon>
        <taxon>Mytiloidea</taxon>
        <taxon>Mytilidae</taxon>
        <taxon>Mytilinae</taxon>
        <taxon>Mytilus</taxon>
    </lineage>
</organism>
<protein>
    <submittedName>
        <fullName evidence="1">Uncharacterized protein</fullName>
    </submittedName>
</protein>
<reference evidence="1 2" key="1">
    <citation type="submission" date="2020-06" db="EMBL/GenBank/DDBJ databases">
        <authorList>
            <person name="Li R."/>
            <person name="Bekaert M."/>
        </authorList>
    </citation>
    <scope>NUCLEOTIDE SEQUENCE [LARGE SCALE GENOMIC DNA]</scope>
    <source>
        <strain evidence="2">wild</strain>
    </source>
</reference>
<evidence type="ECO:0000313" key="2">
    <source>
        <dbReference type="Proteomes" id="UP000507470"/>
    </source>
</evidence>
<dbReference type="Proteomes" id="UP000507470">
    <property type="component" value="Unassembled WGS sequence"/>
</dbReference>
<gene>
    <name evidence="1" type="ORF">MCOR_14351</name>
</gene>
<evidence type="ECO:0000313" key="1">
    <source>
        <dbReference type="EMBL" id="CAC5378111.1"/>
    </source>
</evidence>
<dbReference type="AlphaFoldDB" id="A0A6J8B3U7"/>
<dbReference type="EMBL" id="CACVKT020002493">
    <property type="protein sequence ID" value="CAC5378111.1"/>
    <property type="molecule type" value="Genomic_DNA"/>
</dbReference>
<accession>A0A6J8B3U7</accession>
<proteinExistence type="predicted"/>
<keyword evidence="2" id="KW-1185">Reference proteome</keyword>
<name>A0A6J8B3U7_MYTCO</name>
<sequence>MEMENQLKDEFNKYFSEAWSLNVAAVSNKLQKLEKHVQKVETQFLKGASKLEDVTKDISNLLKDTSNLNVLVDNERIDPTGVGFIGEEYEIISNDPSTSNTSQKCTSNTLRNHESRTRFMDNILSTPSETSVEDDNEYMTDGECCSSNNILERHIKMITHIV</sequence>